<dbReference type="InterPro" id="IPR041916">
    <property type="entry name" value="Anti_sigma_zinc_sf"/>
</dbReference>
<evidence type="ECO:0000259" key="10">
    <source>
        <dbReference type="Pfam" id="PF10099"/>
    </source>
</evidence>
<keyword evidence="6 9" id="KW-0472">Membrane</keyword>
<sequence>MADFRESDELKELLASYVFGDLTPEEVAAVNELLATYPELNDEVSRLQKTLALLPLALPETTPSPTLGDQILQAASRTSTDSPTAISSRVRILPKAWLAAVGSVAASVVVGFGLYTYNLHRELVTAQTELSDYKQAIALLRQPSNRLLTFQGTDVSQSASGSLVIVPKSDVAVLSIQNLATLPQGQIYRLWAVVDNKKVYCGEFNPDSEGKVFMQMPLDDDMTVSSQALITVEPLQRIPQPTGETVMTGSISL</sequence>
<dbReference type="OrthoDB" id="421181at2"/>
<dbReference type="InterPro" id="IPR051474">
    <property type="entry name" value="Anti-sigma-K/W_factor"/>
</dbReference>
<dbReference type="RefSeq" id="WP_062245996.1">
    <property type="nucleotide sequence ID" value="NZ_MRCA01000003.1"/>
</dbReference>
<evidence type="ECO:0000313" key="11">
    <source>
        <dbReference type="EMBL" id="OKH14770.1"/>
    </source>
</evidence>
<comment type="subcellular location">
    <subcellularLocation>
        <location evidence="2">Cell membrane</location>
    </subcellularLocation>
    <subcellularLocation>
        <location evidence="1">Membrane</location>
        <topology evidence="1">Single-pass membrane protein</topology>
    </subcellularLocation>
</comment>
<dbReference type="PANTHER" id="PTHR37461">
    <property type="entry name" value="ANTI-SIGMA-K FACTOR RSKA"/>
    <property type="match status" value="1"/>
</dbReference>
<name>A0A1U7H1C2_9CYAN</name>
<reference evidence="11 12" key="1">
    <citation type="submission" date="2016-11" db="EMBL/GenBank/DDBJ databases">
        <title>Draft Genome Sequences of Nine Cyanobacterial Strains from Diverse Habitats.</title>
        <authorList>
            <person name="Zhu T."/>
            <person name="Hou S."/>
            <person name="Lu X."/>
            <person name="Hess W.R."/>
        </authorList>
    </citation>
    <scope>NUCLEOTIDE SEQUENCE [LARGE SCALE GENOMIC DNA]</scope>
    <source>
        <strain evidence="11 12">NIES-592</strain>
    </source>
</reference>
<evidence type="ECO:0000256" key="5">
    <source>
        <dbReference type="ARBA" id="ARBA00022989"/>
    </source>
</evidence>
<gene>
    <name evidence="11" type="ORF">NIES592_07740</name>
</gene>
<evidence type="ECO:0000256" key="7">
    <source>
        <dbReference type="ARBA" id="ARBA00029829"/>
    </source>
</evidence>
<dbReference type="EMBL" id="MRCA01000003">
    <property type="protein sequence ID" value="OKH14770.1"/>
    <property type="molecule type" value="Genomic_DNA"/>
</dbReference>
<organism evidence="11 12">
    <name type="scientific">Fischerella major NIES-592</name>
    <dbReference type="NCBI Taxonomy" id="210994"/>
    <lineage>
        <taxon>Bacteria</taxon>
        <taxon>Bacillati</taxon>
        <taxon>Cyanobacteriota</taxon>
        <taxon>Cyanophyceae</taxon>
        <taxon>Nostocales</taxon>
        <taxon>Hapalosiphonaceae</taxon>
        <taxon>Fischerella</taxon>
    </lineage>
</organism>
<keyword evidence="4 9" id="KW-0812">Transmembrane</keyword>
<comment type="caution">
    <text evidence="11">The sequence shown here is derived from an EMBL/GenBank/DDBJ whole genome shotgun (WGS) entry which is preliminary data.</text>
</comment>
<dbReference type="PANTHER" id="PTHR37461:SF1">
    <property type="entry name" value="ANTI-SIGMA-K FACTOR RSKA"/>
    <property type="match status" value="1"/>
</dbReference>
<dbReference type="GO" id="GO:0005886">
    <property type="term" value="C:plasma membrane"/>
    <property type="evidence" value="ECO:0007669"/>
    <property type="project" value="UniProtKB-SubCell"/>
</dbReference>
<evidence type="ECO:0000256" key="9">
    <source>
        <dbReference type="SAM" id="Phobius"/>
    </source>
</evidence>
<dbReference type="Pfam" id="PF10099">
    <property type="entry name" value="RskA_C"/>
    <property type="match status" value="1"/>
</dbReference>
<accession>A0A1U7H1C2</accession>
<dbReference type="Gene3D" id="1.10.10.1320">
    <property type="entry name" value="Anti-sigma factor, zinc-finger domain"/>
    <property type="match status" value="1"/>
</dbReference>
<dbReference type="Proteomes" id="UP000186391">
    <property type="component" value="Unassembled WGS sequence"/>
</dbReference>
<dbReference type="AlphaFoldDB" id="A0A1U7H1C2"/>
<dbReference type="InterPro" id="IPR018764">
    <property type="entry name" value="RskA_C"/>
</dbReference>
<protein>
    <recommendedName>
        <fullName evidence="8">Regulator of SigK</fullName>
    </recommendedName>
    <alternativeName>
        <fullName evidence="7">Sigma-K anti-sigma factor RskA</fullName>
    </alternativeName>
</protein>
<evidence type="ECO:0000313" key="12">
    <source>
        <dbReference type="Proteomes" id="UP000186391"/>
    </source>
</evidence>
<evidence type="ECO:0000256" key="1">
    <source>
        <dbReference type="ARBA" id="ARBA00004167"/>
    </source>
</evidence>
<evidence type="ECO:0000256" key="2">
    <source>
        <dbReference type="ARBA" id="ARBA00004236"/>
    </source>
</evidence>
<evidence type="ECO:0000256" key="4">
    <source>
        <dbReference type="ARBA" id="ARBA00022692"/>
    </source>
</evidence>
<keyword evidence="12" id="KW-1185">Reference proteome</keyword>
<feature type="domain" description="Anti-sigma K factor RskA C-terminal" evidence="10">
    <location>
        <begin position="102"/>
        <end position="244"/>
    </location>
</feature>
<keyword evidence="5 9" id="KW-1133">Transmembrane helix</keyword>
<keyword evidence="3" id="KW-1003">Cell membrane</keyword>
<dbReference type="GO" id="GO:0006417">
    <property type="term" value="P:regulation of translation"/>
    <property type="evidence" value="ECO:0007669"/>
    <property type="project" value="TreeGrafter"/>
</dbReference>
<evidence type="ECO:0000256" key="8">
    <source>
        <dbReference type="ARBA" id="ARBA00030803"/>
    </source>
</evidence>
<feature type="transmembrane region" description="Helical" evidence="9">
    <location>
        <begin position="96"/>
        <end position="117"/>
    </location>
</feature>
<proteinExistence type="predicted"/>
<dbReference type="GO" id="GO:0016989">
    <property type="term" value="F:sigma factor antagonist activity"/>
    <property type="evidence" value="ECO:0007669"/>
    <property type="project" value="TreeGrafter"/>
</dbReference>
<evidence type="ECO:0000256" key="6">
    <source>
        <dbReference type="ARBA" id="ARBA00023136"/>
    </source>
</evidence>
<evidence type="ECO:0000256" key="3">
    <source>
        <dbReference type="ARBA" id="ARBA00022475"/>
    </source>
</evidence>